<dbReference type="AlphaFoldDB" id="A0A0E0RUX6"/>
<dbReference type="EnsemblFungi" id="CEF75051">
    <property type="protein sequence ID" value="CEF75051"/>
    <property type="gene ID" value="FGRRES_20084"/>
</dbReference>
<reference evidence="3" key="5">
    <citation type="submission" date="2017-01" db="UniProtKB">
        <authorList>
            <consortium name="EnsemblFungi"/>
        </authorList>
    </citation>
    <scope>IDENTIFICATION</scope>
    <source>
        <strain evidence="3">PH-1 / ATCC MYA-4620 / FGSC 9075 / NRRL 31084</strain>
    </source>
</reference>
<reference evidence="3 4" key="2">
    <citation type="journal article" date="2010" name="Nature">
        <title>Comparative genomics reveals mobile pathogenicity chromosomes in Fusarium.</title>
        <authorList>
            <person name="Ma L.J."/>
            <person name="van der Does H.C."/>
            <person name="Borkovich K.A."/>
            <person name="Coleman J.J."/>
            <person name="Daboussi M.J."/>
            <person name="Di Pietro A."/>
            <person name="Dufresne M."/>
            <person name="Freitag M."/>
            <person name="Grabherr M."/>
            <person name="Henrissat B."/>
            <person name="Houterman P.M."/>
            <person name="Kang S."/>
            <person name="Shim W.B."/>
            <person name="Woloshuk C."/>
            <person name="Xie X."/>
            <person name="Xu J.R."/>
            <person name="Antoniw J."/>
            <person name="Baker S.E."/>
            <person name="Bluhm B.H."/>
            <person name="Breakspear A."/>
            <person name="Brown D.W."/>
            <person name="Butchko R.A."/>
            <person name="Chapman S."/>
            <person name="Coulson R."/>
            <person name="Coutinho P.M."/>
            <person name="Danchin E.G."/>
            <person name="Diener A."/>
            <person name="Gale L.R."/>
            <person name="Gardiner D.M."/>
            <person name="Goff S."/>
            <person name="Hammond-Kosack K.E."/>
            <person name="Hilburn K."/>
            <person name="Hua-Van A."/>
            <person name="Jonkers W."/>
            <person name="Kazan K."/>
            <person name="Kodira C.D."/>
            <person name="Koehrsen M."/>
            <person name="Kumar L."/>
            <person name="Lee Y.H."/>
            <person name="Li L."/>
            <person name="Manners J.M."/>
            <person name="Miranda-Saavedra D."/>
            <person name="Mukherjee M."/>
            <person name="Park G."/>
            <person name="Park J."/>
            <person name="Park S.Y."/>
            <person name="Proctor R.H."/>
            <person name="Regev A."/>
            <person name="Ruiz-Roldan M.C."/>
            <person name="Sain D."/>
            <person name="Sakthikumar S."/>
            <person name="Sykes S."/>
            <person name="Schwartz D.C."/>
            <person name="Turgeon B.G."/>
            <person name="Wapinski I."/>
            <person name="Yoder O."/>
            <person name="Young S."/>
            <person name="Zeng Q."/>
            <person name="Zhou S."/>
            <person name="Galagan J."/>
            <person name="Cuomo C.A."/>
            <person name="Kistler H.C."/>
            <person name="Rep M."/>
        </authorList>
    </citation>
    <scope>GENOME REANNOTATION</scope>
    <source>
        <strain evidence="4">ATCC MYA-4620 / CBS 123657 / FGSC 9075 / NRRL 31084 / PH-1</strain>
        <strain evidence="3">PH-1 / ATCC MYA-4620 / FGSC 9075 / NRRL 31084</strain>
    </source>
</reference>
<feature type="region of interest" description="Disordered" evidence="1">
    <location>
        <begin position="1"/>
        <end position="39"/>
    </location>
</feature>
<protein>
    <submittedName>
        <fullName evidence="2">Chromosome 1, complete genome</fullName>
    </submittedName>
</protein>
<evidence type="ECO:0000313" key="3">
    <source>
        <dbReference type="EnsemblFungi" id="CEF75051"/>
    </source>
</evidence>
<sequence>MASKEEEGKGSHHPSSWSGDSSGQAIAPSTIQRHRQSVV</sequence>
<organism evidence="3">
    <name type="scientific">Gibberella zeae (strain ATCC MYA-4620 / CBS 123657 / FGSC 9075 / NRRL 31084 / PH-1)</name>
    <name type="common">Wheat head blight fungus</name>
    <name type="synonym">Fusarium graminearum</name>
    <dbReference type="NCBI Taxonomy" id="229533"/>
    <lineage>
        <taxon>Eukaryota</taxon>
        <taxon>Fungi</taxon>
        <taxon>Dikarya</taxon>
        <taxon>Ascomycota</taxon>
        <taxon>Pezizomycotina</taxon>
        <taxon>Sordariomycetes</taxon>
        <taxon>Hypocreomycetidae</taxon>
        <taxon>Hypocreales</taxon>
        <taxon>Nectriaceae</taxon>
        <taxon>Fusarium</taxon>
    </lineage>
</organism>
<feature type="compositionally biased region" description="Basic and acidic residues" evidence="1">
    <location>
        <begin position="1"/>
        <end position="10"/>
    </location>
</feature>
<feature type="compositionally biased region" description="Low complexity" evidence="1">
    <location>
        <begin position="13"/>
        <end position="23"/>
    </location>
</feature>
<dbReference type="Proteomes" id="UP000070720">
    <property type="component" value="Chromosome 1"/>
</dbReference>
<evidence type="ECO:0000313" key="2">
    <source>
        <dbReference type="EMBL" id="CEF75051.1"/>
    </source>
</evidence>
<dbReference type="InParanoid" id="A0A0E0RUX6"/>
<reference evidence="2 4" key="4">
    <citation type="journal article" date="2015" name="BMC Genomics">
        <title>The completed genome sequence of the pathogenic ascomycete fungus Fusarium graminearum.</title>
        <authorList>
            <person name="King R."/>
            <person name="Urban M."/>
            <person name="Hammond-Kosack M.C."/>
            <person name="Hassani-Pak K."/>
            <person name="Hammond-Kosack K.E."/>
        </authorList>
    </citation>
    <scope>NUCLEOTIDE SEQUENCE [LARGE SCALE GENOMIC DNA]</scope>
    <source>
        <strain evidence="4">ATCC MYA-4620 / CBS 123657 / FGSC 9075 / NRRL 31084 / PH-1</strain>
        <strain evidence="2">PH-1</strain>
    </source>
</reference>
<evidence type="ECO:0000313" key="4">
    <source>
        <dbReference type="Proteomes" id="UP000070720"/>
    </source>
</evidence>
<dbReference type="VEuPathDB" id="FungiDB:FGRAMPH1_01G06493"/>
<proteinExistence type="predicted"/>
<keyword evidence="4" id="KW-1185">Reference proteome</keyword>
<reference key="3">
    <citation type="submission" date="2014-02" db="EMBL/GenBank/DDBJ databases">
        <title>A revised Fusarium graminearum genomic reference sequence using whole shotgun re-sequencing.</title>
        <authorList>
            <person name="King R."/>
            <person name="Urban M."/>
            <person name="Hassani-Pak K."/>
            <person name="Hammond-Kosack K."/>
        </authorList>
    </citation>
    <scope>NUCLEOTIDE SEQUENCE</scope>
    <source>
        <strain>PH-1</strain>
    </source>
</reference>
<gene>
    <name evidence="2" type="ORF">FGRAMPH1_01T06493</name>
</gene>
<name>A0A0E0RUX6_GIBZE</name>
<dbReference type="EMBL" id="HG970332">
    <property type="protein sequence ID" value="CEF75051.1"/>
    <property type="molecule type" value="Genomic_DNA"/>
</dbReference>
<reference evidence="3 4" key="1">
    <citation type="journal article" date="2007" name="Science">
        <title>The Fusarium graminearum genome reveals a link between localized polymorphism and pathogen specialization.</title>
        <authorList>
            <person name="Cuomo C.A."/>
            <person name="Gueldener U."/>
            <person name="Xu J.-R."/>
            <person name="Trail F."/>
            <person name="Turgeon B.G."/>
            <person name="Di Pietro A."/>
            <person name="Walton J.D."/>
            <person name="Ma L.-J."/>
            <person name="Baker S.E."/>
            <person name="Rep M."/>
            <person name="Adam G."/>
            <person name="Antoniw J."/>
            <person name="Baldwin T."/>
            <person name="Calvo S.E."/>
            <person name="Chang Y.-L."/>
            <person name="DeCaprio D."/>
            <person name="Gale L.R."/>
            <person name="Gnerre S."/>
            <person name="Goswami R.S."/>
            <person name="Hammond-Kosack K."/>
            <person name="Harris L.J."/>
            <person name="Hilburn K."/>
            <person name="Kennell J.C."/>
            <person name="Kroken S."/>
            <person name="Magnuson J.K."/>
            <person name="Mannhaupt G."/>
            <person name="Mauceli E.W."/>
            <person name="Mewes H.-W."/>
            <person name="Mitterbauer R."/>
            <person name="Muehlbauer G."/>
            <person name="Muensterkoetter M."/>
            <person name="Nelson D."/>
            <person name="O'Donnell K."/>
            <person name="Ouellet T."/>
            <person name="Qi W."/>
            <person name="Quesneville H."/>
            <person name="Roncero M.I.G."/>
            <person name="Seong K.-Y."/>
            <person name="Tetko I.V."/>
            <person name="Urban M."/>
            <person name="Waalwijk C."/>
            <person name="Ward T.J."/>
            <person name="Yao J."/>
            <person name="Birren B.W."/>
            <person name="Kistler H.C."/>
        </authorList>
    </citation>
    <scope>NUCLEOTIDE SEQUENCE [LARGE SCALE GENOMIC DNA]</scope>
    <source>
        <strain evidence="4">ATCC MYA-4620 / CBS 123657 / FGSC 9075 / NRRL 31084 / PH-1</strain>
        <strain evidence="3">PH-1 / ATCC MYA-4620 / FGSC 9075 / NRRL 31084</strain>
    </source>
</reference>
<evidence type="ECO:0000256" key="1">
    <source>
        <dbReference type="SAM" id="MobiDB-lite"/>
    </source>
</evidence>
<accession>A0A0E0RUX6</accession>